<dbReference type="InterPro" id="IPR006440">
    <property type="entry name" value="Doc"/>
</dbReference>
<dbReference type="InterPro" id="IPR036597">
    <property type="entry name" value="Fido-like_dom_sf"/>
</dbReference>
<dbReference type="SUPFAM" id="SSF140931">
    <property type="entry name" value="Fic-like"/>
    <property type="match status" value="1"/>
</dbReference>
<dbReference type="Pfam" id="PF02661">
    <property type="entry name" value="Fic"/>
    <property type="match status" value="1"/>
</dbReference>
<dbReference type="PROSITE" id="PS51459">
    <property type="entry name" value="FIDO"/>
    <property type="match status" value="1"/>
</dbReference>
<dbReference type="PANTHER" id="PTHR39426">
    <property type="entry name" value="HOMOLOGY TO DEATH-ON-CURING PROTEIN OF PHAGE P1"/>
    <property type="match status" value="1"/>
</dbReference>
<evidence type="ECO:0000313" key="2">
    <source>
        <dbReference type="EMBL" id="GIG40623.1"/>
    </source>
</evidence>
<dbReference type="Gene3D" id="1.20.120.1870">
    <property type="entry name" value="Fic/DOC protein, Fido domain"/>
    <property type="match status" value="1"/>
</dbReference>
<name>A0ABQ4DMN5_9CELL</name>
<comment type="caution">
    <text evidence="2">The sequence shown here is derived from an EMBL/GenBank/DDBJ whole genome shotgun (WGS) entry which is preliminary data.</text>
</comment>
<dbReference type="InterPro" id="IPR053737">
    <property type="entry name" value="Type_II_TA_Toxin"/>
</dbReference>
<dbReference type="PANTHER" id="PTHR39426:SF1">
    <property type="entry name" value="HOMOLOGY TO DEATH-ON-CURING PROTEIN OF PHAGE P1"/>
    <property type="match status" value="1"/>
</dbReference>
<dbReference type="RefSeq" id="WP_203674481.1">
    <property type="nucleotide sequence ID" value="NZ_BONP01000013.1"/>
</dbReference>
<feature type="domain" description="Fido" evidence="1">
    <location>
        <begin position="4"/>
        <end position="122"/>
    </location>
</feature>
<evidence type="ECO:0000313" key="3">
    <source>
        <dbReference type="Proteomes" id="UP000614741"/>
    </source>
</evidence>
<proteinExistence type="predicted"/>
<protein>
    <submittedName>
        <fullName evidence="2">Toxin Doc</fullName>
    </submittedName>
</protein>
<sequence length="124" mass="13362">MIYLTAEELLVVARRVVGDVVVRDPGLVESAAARPRTQIGGTDAYPDLLTKAAALLHSLTRNHALLDGNKRLALAGTIVFLGVNGTRLIATNDDAYELIMDVAAGRVDDVTSIRDRLSHLTEAW</sequence>
<accession>A0ABQ4DMN5</accession>
<organism evidence="2 3">
    <name type="scientific">Cellulomonas phragmiteti</name>
    <dbReference type="NCBI Taxonomy" id="478780"/>
    <lineage>
        <taxon>Bacteria</taxon>
        <taxon>Bacillati</taxon>
        <taxon>Actinomycetota</taxon>
        <taxon>Actinomycetes</taxon>
        <taxon>Micrococcales</taxon>
        <taxon>Cellulomonadaceae</taxon>
        <taxon>Cellulomonas</taxon>
    </lineage>
</organism>
<dbReference type="NCBIfam" id="TIGR01550">
    <property type="entry name" value="DOC_P1"/>
    <property type="match status" value="1"/>
</dbReference>
<reference evidence="2 3" key="1">
    <citation type="submission" date="2021-01" db="EMBL/GenBank/DDBJ databases">
        <title>Whole genome shotgun sequence of Cellulomonas phragmiteti NBRC 110785.</title>
        <authorList>
            <person name="Komaki H."/>
            <person name="Tamura T."/>
        </authorList>
    </citation>
    <scope>NUCLEOTIDE SEQUENCE [LARGE SCALE GENOMIC DNA]</scope>
    <source>
        <strain evidence="2 3">NBRC 110785</strain>
    </source>
</reference>
<gene>
    <name evidence="2" type="primary">doc</name>
    <name evidence="2" type="ORF">Cph01nite_23850</name>
</gene>
<keyword evidence="3" id="KW-1185">Reference proteome</keyword>
<dbReference type="Proteomes" id="UP000614741">
    <property type="component" value="Unassembled WGS sequence"/>
</dbReference>
<dbReference type="InterPro" id="IPR003812">
    <property type="entry name" value="Fido"/>
</dbReference>
<evidence type="ECO:0000259" key="1">
    <source>
        <dbReference type="PROSITE" id="PS51459"/>
    </source>
</evidence>
<dbReference type="EMBL" id="BONP01000013">
    <property type="protein sequence ID" value="GIG40623.1"/>
    <property type="molecule type" value="Genomic_DNA"/>
</dbReference>